<dbReference type="GO" id="GO:0035091">
    <property type="term" value="F:phosphatidylinositol binding"/>
    <property type="evidence" value="ECO:0007669"/>
    <property type="project" value="InterPro"/>
</dbReference>
<dbReference type="GO" id="GO:0005829">
    <property type="term" value="C:cytosol"/>
    <property type="evidence" value="ECO:0007669"/>
    <property type="project" value="TreeGrafter"/>
</dbReference>
<gene>
    <name evidence="4" type="ORF">AURANDRAFT_63335</name>
</gene>
<evidence type="ECO:0000313" key="5">
    <source>
        <dbReference type="Proteomes" id="UP000002729"/>
    </source>
</evidence>
<dbReference type="Proteomes" id="UP000002729">
    <property type="component" value="Unassembled WGS sequence"/>
</dbReference>
<dbReference type="Gene3D" id="1.10.3520.10">
    <property type="entry name" value="Glycolipid transfer protein"/>
    <property type="match status" value="1"/>
</dbReference>
<dbReference type="SUPFAM" id="SSF110004">
    <property type="entry name" value="Glycolipid transfer protein, GLTP"/>
    <property type="match status" value="1"/>
</dbReference>
<feature type="domain" description="PX" evidence="3">
    <location>
        <begin position="491"/>
        <end position="647"/>
    </location>
</feature>
<feature type="signal peptide" evidence="2">
    <location>
        <begin position="1"/>
        <end position="21"/>
    </location>
</feature>
<dbReference type="CDD" id="cd10527">
    <property type="entry name" value="SET_LSMT"/>
    <property type="match status" value="1"/>
</dbReference>
<feature type="region of interest" description="Disordered" evidence="1">
    <location>
        <begin position="726"/>
        <end position="751"/>
    </location>
</feature>
<dbReference type="InterPro" id="IPR036871">
    <property type="entry name" value="PX_dom_sf"/>
</dbReference>
<evidence type="ECO:0000259" key="3">
    <source>
        <dbReference type="PROSITE" id="PS50195"/>
    </source>
</evidence>
<protein>
    <recommendedName>
        <fullName evidence="3">PX domain-containing protein</fullName>
    </recommendedName>
</protein>
<dbReference type="InterPro" id="IPR046341">
    <property type="entry name" value="SET_dom_sf"/>
</dbReference>
<keyword evidence="2" id="KW-0732">Signal</keyword>
<dbReference type="EMBL" id="GL833125">
    <property type="protein sequence ID" value="EGB09628.1"/>
    <property type="molecule type" value="Genomic_DNA"/>
</dbReference>
<feature type="region of interest" description="Disordered" evidence="1">
    <location>
        <begin position="663"/>
        <end position="697"/>
    </location>
</feature>
<name>F0Y6A4_AURAN</name>
<dbReference type="KEGG" id="aaf:AURANDRAFT_63335"/>
<feature type="chain" id="PRO_5003264409" description="PX domain-containing protein" evidence="2">
    <location>
        <begin position="22"/>
        <end position="1063"/>
    </location>
</feature>
<dbReference type="InParanoid" id="F0Y6A4"/>
<dbReference type="PANTHER" id="PTHR10219">
    <property type="entry name" value="GLYCOLIPID TRANSFER PROTEIN-RELATED"/>
    <property type="match status" value="1"/>
</dbReference>
<dbReference type="OrthoDB" id="341421at2759"/>
<dbReference type="Gene3D" id="3.90.1410.10">
    <property type="entry name" value="set domain protein methyltransferase, domain 1"/>
    <property type="match status" value="1"/>
</dbReference>
<feature type="region of interest" description="Disordered" evidence="1">
    <location>
        <begin position="523"/>
        <end position="548"/>
    </location>
</feature>
<evidence type="ECO:0000256" key="2">
    <source>
        <dbReference type="SAM" id="SignalP"/>
    </source>
</evidence>
<reference evidence="4 5" key="1">
    <citation type="journal article" date="2011" name="Proc. Natl. Acad. Sci. U.S.A.">
        <title>Niche of harmful alga Aureococcus anophagefferens revealed through ecogenomics.</title>
        <authorList>
            <person name="Gobler C.J."/>
            <person name="Berry D.L."/>
            <person name="Dyhrman S.T."/>
            <person name="Wilhelm S.W."/>
            <person name="Salamov A."/>
            <person name="Lobanov A.V."/>
            <person name="Zhang Y."/>
            <person name="Collier J.L."/>
            <person name="Wurch L.L."/>
            <person name="Kustka A.B."/>
            <person name="Dill B.D."/>
            <person name="Shah M."/>
            <person name="VerBerkmoes N.C."/>
            <person name="Kuo A."/>
            <person name="Terry A."/>
            <person name="Pangilinan J."/>
            <person name="Lindquist E.A."/>
            <person name="Lucas S."/>
            <person name="Paulsen I.T."/>
            <person name="Hattenrath-Lehmann T.K."/>
            <person name="Talmage S.C."/>
            <person name="Walker E.A."/>
            <person name="Koch F."/>
            <person name="Burson A.M."/>
            <person name="Marcoval M.A."/>
            <person name="Tang Y.Z."/>
            <person name="Lecleir G.R."/>
            <person name="Coyne K.J."/>
            <person name="Berg G.M."/>
            <person name="Bertrand E.M."/>
            <person name="Saito M.A."/>
            <person name="Gladyshev V.N."/>
            <person name="Grigoriev I.V."/>
        </authorList>
    </citation>
    <scope>NUCLEOTIDE SEQUENCE [LARGE SCALE GENOMIC DNA]</scope>
    <source>
        <strain evidence="5">CCMP 1984</strain>
    </source>
</reference>
<dbReference type="AlphaFoldDB" id="F0Y6A4"/>
<feature type="compositionally biased region" description="Pro residues" evidence="1">
    <location>
        <begin position="667"/>
        <end position="678"/>
    </location>
</feature>
<dbReference type="Gene3D" id="3.30.1520.10">
    <property type="entry name" value="Phox-like domain"/>
    <property type="match status" value="1"/>
</dbReference>
<dbReference type="GO" id="GO:1902388">
    <property type="term" value="F:ceramide 1-phosphate transfer activity"/>
    <property type="evidence" value="ECO:0007669"/>
    <property type="project" value="TreeGrafter"/>
</dbReference>
<evidence type="ECO:0000256" key="1">
    <source>
        <dbReference type="SAM" id="MobiDB-lite"/>
    </source>
</evidence>
<dbReference type="PROSITE" id="PS50195">
    <property type="entry name" value="PX"/>
    <property type="match status" value="1"/>
</dbReference>
<dbReference type="Pfam" id="PF00787">
    <property type="entry name" value="PX"/>
    <property type="match status" value="1"/>
</dbReference>
<organism evidence="5">
    <name type="scientific">Aureococcus anophagefferens</name>
    <name type="common">Harmful bloom alga</name>
    <dbReference type="NCBI Taxonomy" id="44056"/>
    <lineage>
        <taxon>Eukaryota</taxon>
        <taxon>Sar</taxon>
        <taxon>Stramenopiles</taxon>
        <taxon>Ochrophyta</taxon>
        <taxon>Pelagophyceae</taxon>
        <taxon>Pelagomonadales</taxon>
        <taxon>Pelagomonadaceae</taxon>
        <taxon>Aureococcus</taxon>
    </lineage>
</organism>
<sequence>MLRRPGHALVLLLLCSASALHVEPWLRARGVEFGKSISIGASDGLRGLVSTAPIAAGDVLCSAPLASALHVELTDADWLWDLSRLVLAAPEGYAEWYASLRDDLDTLPLLWPIEDLPYCYAPVCERLFLVQTQAGLRGGDARAWTEAAACVLSRAFVVDAATPLAVLSPGADLVNHAPEPPGASPFFLDGDRVGVRATSAAPPGAATVSYAARAGNDRLFANYGFVQRDNADDEYVLEDDLRLFRGGAWSRRSAERLRARSSSDAAALELARGLLRDEADEVEAGLEDACGRGSDRAALVAAFLAEKLRVLEEGLAAEYLWAPSMAKTGKQELGIAVSGAWAATLLDRWASLLGGERENNVARLVVGDVRVTAWDVSKVGRTLLPMWAARVEVLLSCLGAGPQECLHGAVDHLEEMLPSTPAAVVALADARAAPADAAVRRELERFGVDYYPSPPPPGVGGETGAFDAGARAMLEGLLKRRFAALPDLLRVCIPRFELARDDAGGGGGVAAFYEVCCATRGPGGAPQPDDDFRGWATPRRSGQDKRAKFPTSKAHISAVFHSRRYSEFKALAAALKRAARTPPLPGSRRSLESVLSRVGFPDTRYLDKRRAALDAWLRAVVALSAGFDDAGARAAVVDFVDPAGHLHMVLARPTRTNRLRALESLLSPPPPPDPPAPPEDAHRRPPPAPDAGPDVVDQPTMRLMAHDASLLPIVERDLQTSARTAERLKKAKRSDLQLSRYDSSDDSDEETGALTRTWGLVARTALAFALVCTVLFQSAARVGRWGGPAPAYRRRLRRDAPAPAREPAVRWRESAPAFGETAAVVMPEPVDRFDELAASDETAAAPLDLAELAPAHRLTVAGHSLGVAAALFRAAATDGGGVDGRAFVDATSALGPWLDSLGCGITKMVNVNVAKLEQRFGDAATVDVEVAVADEVARGAGGDDDSVFVAALWNARILNLVGRLIDDVLEADDLATDERTISAIATRAYQKTLAKHHNWVLRPAAKALLKMTPDRASLLRDRFGYEADEWNTRARADFADFSGALQACLRRLAAVYAPYDEEI</sequence>
<dbReference type="GO" id="GO:1902387">
    <property type="term" value="F:ceramide 1-phosphate binding"/>
    <property type="evidence" value="ECO:0007669"/>
    <property type="project" value="TreeGrafter"/>
</dbReference>
<accession>F0Y6A4</accession>
<dbReference type="InterPro" id="IPR001683">
    <property type="entry name" value="PX_dom"/>
</dbReference>
<evidence type="ECO:0000313" key="4">
    <source>
        <dbReference type="EMBL" id="EGB09628.1"/>
    </source>
</evidence>
<dbReference type="Pfam" id="PF08718">
    <property type="entry name" value="GLTP"/>
    <property type="match status" value="1"/>
</dbReference>
<dbReference type="GeneID" id="20224289"/>
<dbReference type="InterPro" id="IPR036497">
    <property type="entry name" value="GLTP_sf"/>
</dbReference>
<dbReference type="RefSeq" id="XP_009035679.1">
    <property type="nucleotide sequence ID" value="XM_009037431.1"/>
</dbReference>
<dbReference type="SUPFAM" id="SSF64268">
    <property type="entry name" value="PX domain"/>
    <property type="match status" value="1"/>
</dbReference>
<proteinExistence type="predicted"/>
<dbReference type="GO" id="GO:0016020">
    <property type="term" value="C:membrane"/>
    <property type="evidence" value="ECO:0007669"/>
    <property type="project" value="TreeGrafter"/>
</dbReference>
<keyword evidence="5" id="KW-1185">Reference proteome</keyword>
<dbReference type="InterPro" id="IPR014830">
    <property type="entry name" value="Glycolipid_transfer_prot_dom"/>
</dbReference>
<dbReference type="SUPFAM" id="SSF82199">
    <property type="entry name" value="SET domain"/>
    <property type="match status" value="1"/>
</dbReference>